<reference evidence="8 9" key="1">
    <citation type="submission" date="2015-01" db="EMBL/GenBank/DDBJ databases">
        <title>Evolution of Trichinella species and genotypes.</title>
        <authorList>
            <person name="Korhonen P.K."/>
            <person name="Edoardo P."/>
            <person name="Giuseppe L.R."/>
            <person name="Gasser R.B."/>
        </authorList>
    </citation>
    <scope>NUCLEOTIDE SEQUENCE [LARGE SCALE GENOMIC DNA]</scope>
    <source>
        <strain evidence="8">ISS176</strain>
    </source>
</reference>
<keyword evidence="2 6" id="KW-0812">Transmembrane</keyword>
<feature type="transmembrane region" description="Helical" evidence="6">
    <location>
        <begin position="197"/>
        <end position="220"/>
    </location>
</feature>
<dbReference type="PANTHER" id="PTHR31394:SF1">
    <property type="entry name" value="TRANSMEMBRANE PROTEIN 199"/>
    <property type="match status" value="1"/>
</dbReference>
<organism evidence="8 9">
    <name type="scientific">Trichinella pseudospiralis</name>
    <name type="common">Parasitic roundworm</name>
    <dbReference type="NCBI Taxonomy" id="6337"/>
    <lineage>
        <taxon>Eukaryota</taxon>
        <taxon>Metazoa</taxon>
        <taxon>Ecdysozoa</taxon>
        <taxon>Nematoda</taxon>
        <taxon>Enoplea</taxon>
        <taxon>Dorylaimia</taxon>
        <taxon>Trichinellida</taxon>
        <taxon>Trichinellidae</taxon>
        <taxon>Trichinella</taxon>
    </lineage>
</organism>
<dbReference type="GO" id="GO:0070072">
    <property type="term" value="P:vacuolar proton-transporting V-type ATPase complex assembly"/>
    <property type="evidence" value="ECO:0007669"/>
    <property type="project" value="InterPro"/>
</dbReference>
<dbReference type="GO" id="GO:0005525">
    <property type="term" value="F:GTP binding"/>
    <property type="evidence" value="ECO:0007669"/>
    <property type="project" value="InterPro"/>
</dbReference>
<accession>A0A0V1KGT9</accession>
<dbReference type="InterPro" id="IPR027417">
    <property type="entry name" value="P-loop_NTPase"/>
</dbReference>
<dbReference type="InterPro" id="IPR000261">
    <property type="entry name" value="EH_dom"/>
</dbReference>
<evidence type="ECO:0000256" key="1">
    <source>
        <dbReference type="ARBA" id="ARBA00004477"/>
    </source>
</evidence>
<evidence type="ECO:0000256" key="6">
    <source>
        <dbReference type="SAM" id="Phobius"/>
    </source>
</evidence>
<feature type="transmembrane region" description="Helical" evidence="6">
    <location>
        <begin position="162"/>
        <end position="185"/>
    </location>
</feature>
<gene>
    <name evidence="8" type="primary">Ehd1</name>
    <name evidence="8" type="ORF">T4C_6493</name>
</gene>
<comment type="subcellular location">
    <subcellularLocation>
        <location evidence="1">Endoplasmic reticulum membrane</location>
        <topology evidence="1">Multi-pass membrane protein</topology>
    </subcellularLocation>
</comment>
<dbReference type="InterPro" id="IPR011992">
    <property type="entry name" value="EF-hand-dom_pair"/>
</dbReference>
<evidence type="ECO:0000256" key="5">
    <source>
        <dbReference type="ARBA" id="ARBA00023136"/>
    </source>
</evidence>
<evidence type="ECO:0000256" key="4">
    <source>
        <dbReference type="ARBA" id="ARBA00022989"/>
    </source>
</evidence>
<dbReference type="EMBL" id="JYDV01000001">
    <property type="protein sequence ID" value="KRZ46402.1"/>
    <property type="molecule type" value="Genomic_DNA"/>
</dbReference>
<dbReference type="Pfam" id="PF11712">
    <property type="entry name" value="Vma12"/>
    <property type="match status" value="1"/>
</dbReference>
<dbReference type="Pfam" id="PF12763">
    <property type="entry name" value="EH"/>
    <property type="match status" value="1"/>
</dbReference>
<dbReference type="InterPro" id="IPR021013">
    <property type="entry name" value="ATPase_Vma12"/>
</dbReference>
<dbReference type="SUPFAM" id="SSF52540">
    <property type="entry name" value="P-loop containing nucleoside triphosphate hydrolases"/>
    <property type="match status" value="1"/>
</dbReference>
<evidence type="ECO:0000256" key="3">
    <source>
        <dbReference type="ARBA" id="ARBA00022824"/>
    </source>
</evidence>
<keyword evidence="3" id="KW-0256">Endoplasmic reticulum</keyword>
<protein>
    <submittedName>
        <fullName evidence="8">EH domain-containing protein 1</fullName>
    </submittedName>
</protein>
<dbReference type="Gene3D" id="1.10.268.20">
    <property type="match status" value="1"/>
</dbReference>
<sequence length="783" mass="91144">MLQIKDDSFIELIEKALYEFDDLTTGERLDLQEVKEGKCNCTLRVLKLLKMRFPNEVSVYKWLRSGEIILPTLPKRERNPELEARIQKLKKEQEQREYDRMTSNVDVVQLHRQRNKFGSFQQDLAILNRQLIIIFNTLLTVVCSFLFGFYSVQFVSPSSDYALRVAVGLLFAIVVFLSDILVQIHNHFKLLWVMQRLLMLLAGVINFTMHNFLLGDVIMIKTFGERLHRKAKMAYNLTQKQNEEKEAALSKRFLFTKMLNEYYKEKILPVESCINFDLYCSLPLLDCEFSCNPTILFLGQHSVGKTSMIRFLLNTDYPGMRIAPEPSNDIFNIIIYGNDARIIPSNIMVNNTNFPFPGLTQFSNQCLKRCVIASCPVPLLKHVTIIDTPGILENSLQSQGPTEFEQMIRYFAGKVDRILLMFDALRFDLSESMNRLLYILQPFEDKILLILNKGDTCDPIALSHVRSTLIWSMSRKLHTVEMPKVYVGSFWDKPLRNPVHQQLFQADLSRLFEELRCLPRTTNIRRLKDVLKRANQVMLFATLTNKMHNMRYFAGCIPRMKKRTLAKITADLPTRDLIYNLMLKDIWIFKKVSKKDFQQLSDFLHNDMTHLLQVLRAEVPEKIPCGRLQDPLLNRDYENYDWNAVNEEAEKQGWRSEFHLLGPKNGLLHAVQLTEALQKSGLPRLVLDQIWRLIDQDNDNMINEDQFCLVKYLINRTLRGRPVPSQLSNCMLPLQSQDNFCACKEAEMDMEESISDESEPIQPCFTPQNQLSVLQSHKKEGEK</sequence>
<dbReference type="GO" id="GO:0005789">
    <property type="term" value="C:endoplasmic reticulum membrane"/>
    <property type="evidence" value="ECO:0007669"/>
    <property type="project" value="UniProtKB-SubCell"/>
</dbReference>
<evidence type="ECO:0000256" key="2">
    <source>
        <dbReference type="ARBA" id="ARBA00022692"/>
    </source>
</evidence>
<dbReference type="Proteomes" id="UP000054826">
    <property type="component" value="Unassembled WGS sequence"/>
</dbReference>
<name>A0A0V1KGT9_TRIPS</name>
<comment type="caution">
    <text evidence="8">The sequence shown here is derived from an EMBL/GenBank/DDBJ whole genome shotgun (WGS) entry which is preliminary data.</text>
</comment>
<dbReference type="SUPFAM" id="SSF47473">
    <property type="entry name" value="EF-hand"/>
    <property type="match status" value="1"/>
</dbReference>
<evidence type="ECO:0000313" key="8">
    <source>
        <dbReference type="EMBL" id="KRZ46402.1"/>
    </source>
</evidence>
<evidence type="ECO:0000259" key="7">
    <source>
        <dbReference type="PROSITE" id="PS50031"/>
    </source>
</evidence>
<feature type="domain" description="EH" evidence="7">
    <location>
        <begin position="650"/>
        <end position="738"/>
    </location>
</feature>
<feature type="transmembrane region" description="Helical" evidence="6">
    <location>
        <begin position="131"/>
        <end position="150"/>
    </location>
</feature>
<dbReference type="SMART" id="SM00027">
    <property type="entry name" value="EH"/>
    <property type="match status" value="1"/>
</dbReference>
<dbReference type="Gene3D" id="3.40.50.300">
    <property type="entry name" value="P-loop containing nucleotide triphosphate hydrolases"/>
    <property type="match status" value="1"/>
</dbReference>
<keyword evidence="5 6" id="KW-0472">Membrane</keyword>
<dbReference type="PROSITE" id="PS50031">
    <property type="entry name" value="EH"/>
    <property type="match status" value="1"/>
</dbReference>
<evidence type="ECO:0000313" key="9">
    <source>
        <dbReference type="Proteomes" id="UP000054826"/>
    </source>
</evidence>
<dbReference type="AlphaFoldDB" id="A0A0V1KGT9"/>
<dbReference type="PANTHER" id="PTHR31394">
    <property type="entry name" value="TRANSMEMBRANE PROTEIN 199"/>
    <property type="match status" value="1"/>
</dbReference>
<dbReference type="Pfam" id="PF01926">
    <property type="entry name" value="MMR_HSR1"/>
    <property type="match status" value="1"/>
</dbReference>
<dbReference type="InterPro" id="IPR006073">
    <property type="entry name" value="GTP-bd"/>
</dbReference>
<dbReference type="Gene3D" id="1.10.238.10">
    <property type="entry name" value="EF-hand"/>
    <property type="match status" value="1"/>
</dbReference>
<proteinExistence type="predicted"/>
<keyword evidence="4 6" id="KW-1133">Transmembrane helix</keyword>